<dbReference type="Pfam" id="PF12796">
    <property type="entry name" value="Ank_2"/>
    <property type="match status" value="1"/>
</dbReference>
<keyword evidence="1" id="KW-0040">ANK repeat</keyword>
<evidence type="ECO:0000313" key="5">
    <source>
        <dbReference type="Proteomes" id="UP000796880"/>
    </source>
</evidence>
<dbReference type="PANTHER" id="PTHR24177:SF292">
    <property type="entry name" value="ANKYRIN REPEAT FAMILY PROTEIN-RELATED"/>
    <property type="match status" value="1"/>
</dbReference>
<dbReference type="PROSITE" id="PS50088">
    <property type="entry name" value="ANK_REPEAT"/>
    <property type="match status" value="1"/>
</dbReference>
<accession>A0A8K0HNH9</accession>
<keyword evidence="2" id="KW-1133">Transmembrane helix</keyword>
<sequence>MAKAEGGVGAGARKTLNDTQLYRAALEGDWRFAANTQRNIINRAITNQGETALHIAAMAGHEKVVQELLRRLNEEDLEHVNLKGSNALCYAAISGNLKVVKQMLEAGSKRLPNPGSGVKPLMMAASLEHHEIVRYLFDKTYVHDWTQDQQADLFTTCISIGVYDVALTMLDRNPKLATSQDKYAETALLVLSRMPPPTLASESQPGLFKRLVDASFHRIFPGKGSKLNCSRKPNQSPARELLQKLCRYALESDEESQIPSIEEAAKLLFQAAEVGNVDFLIYLIRHNPDLLWVKDNQGGSVFHVAVKNRHEAIFSLWFQLGAIKDLIAKRVIEGENNLLHLAAKLAPQNKLSTVSGAAFQMHRELLWFKAVEKIVPNSYRDMKNSDGYTPRALFMETHKCLRQEGERWMKETAKASLLVATLLAIVLFSVHFSVPGRFDYSGQPVLQNQNLSGVFLMSDAIGLVASSTSMLMFLSILTSRYAEIDFLVSVPFKLMIGFTSLFISVSAMVVAFSASFLSKYVL</sequence>
<evidence type="ECO:0000259" key="3">
    <source>
        <dbReference type="Pfam" id="PF13962"/>
    </source>
</evidence>
<feature type="transmembrane region" description="Helical" evidence="2">
    <location>
        <begin position="494"/>
        <end position="517"/>
    </location>
</feature>
<dbReference type="Pfam" id="PF13962">
    <property type="entry name" value="PGG"/>
    <property type="match status" value="1"/>
</dbReference>
<feature type="domain" description="PGG" evidence="3">
    <location>
        <begin position="407"/>
        <end position="516"/>
    </location>
</feature>
<name>A0A8K0HNH9_9ROSA</name>
<feature type="transmembrane region" description="Helical" evidence="2">
    <location>
        <begin position="454"/>
        <end position="474"/>
    </location>
</feature>
<dbReference type="Gene3D" id="1.25.40.20">
    <property type="entry name" value="Ankyrin repeat-containing domain"/>
    <property type="match status" value="2"/>
</dbReference>
<feature type="repeat" description="ANK" evidence="1">
    <location>
        <begin position="48"/>
        <end position="80"/>
    </location>
</feature>
<dbReference type="OrthoDB" id="1921232at2759"/>
<protein>
    <recommendedName>
        <fullName evidence="3">PGG domain-containing protein</fullName>
    </recommendedName>
</protein>
<feature type="transmembrane region" description="Helical" evidence="2">
    <location>
        <begin position="415"/>
        <end position="434"/>
    </location>
</feature>
<dbReference type="PANTHER" id="PTHR24177">
    <property type="entry name" value="CASKIN"/>
    <property type="match status" value="1"/>
</dbReference>
<dbReference type="Proteomes" id="UP000796880">
    <property type="component" value="Unassembled WGS sequence"/>
</dbReference>
<keyword evidence="2" id="KW-0472">Membrane</keyword>
<organism evidence="4 5">
    <name type="scientific">Rhamnella rubrinervis</name>
    <dbReference type="NCBI Taxonomy" id="2594499"/>
    <lineage>
        <taxon>Eukaryota</taxon>
        <taxon>Viridiplantae</taxon>
        <taxon>Streptophyta</taxon>
        <taxon>Embryophyta</taxon>
        <taxon>Tracheophyta</taxon>
        <taxon>Spermatophyta</taxon>
        <taxon>Magnoliopsida</taxon>
        <taxon>eudicotyledons</taxon>
        <taxon>Gunneridae</taxon>
        <taxon>Pentapetalae</taxon>
        <taxon>rosids</taxon>
        <taxon>fabids</taxon>
        <taxon>Rosales</taxon>
        <taxon>Rhamnaceae</taxon>
        <taxon>rhamnoid group</taxon>
        <taxon>Rhamneae</taxon>
        <taxon>Rhamnella</taxon>
    </lineage>
</organism>
<dbReference type="GO" id="GO:0016020">
    <property type="term" value="C:membrane"/>
    <property type="evidence" value="ECO:0007669"/>
    <property type="project" value="TreeGrafter"/>
</dbReference>
<evidence type="ECO:0000256" key="2">
    <source>
        <dbReference type="SAM" id="Phobius"/>
    </source>
</evidence>
<reference evidence="4" key="1">
    <citation type="submission" date="2020-03" db="EMBL/GenBank/DDBJ databases">
        <title>A high-quality chromosome-level genome assembly of a woody plant with both climbing and erect habits, Rhamnella rubrinervis.</title>
        <authorList>
            <person name="Lu Z."/>
            <person name="Yang Y."/>
            <person name="Zhu X."/>
            <person name="Sun Y."/>
        </authorList>
    </citation>
    <scope>NUCLEOTIDE SEQUENCE</scope>
    <source>
        <strain evidence="4">BYM</strain>
        <tissue evidence="4">Leaf</tissue>
    </source>
</reference>
<evidence type="ECO:0000256" key="1">
    <source>
        <dbReference type="PROSITE-ProRule" id="PRU00023"/>
    </source>
</evidence>
<comment type="caution">
    <text evidence="4">The sequence shown here is derived from an EMBL/GenBank/DDBJ whole genome shotgun (WGS) entry which is preliminary data.</text>
</comment>
<dbReference type="SUPFAM" id="SSF48403">
    <property type="entry name" value="Ankyrin repeat"/>
    <property type="match status" value="1"/>
</dbReference>
<dbReference type="SUPFAM" id="SSF140860">
    <property type="entry name" value="Pseudo ankyrin repeat-like"/>
    <property type="match status" value="1"/>
</dbReference>
<keyword evidence="2" id="KW-0812">Transmembrane</keyword>
<keyword evidence="5" id="KW-1185">Reference proteome</keyword>
<dbReference type="InterPro" id="IPR036770">
    <property type="entry name" value="Ankyrin_rpt-contain_sf"/>
</dbReference>
<dbReference type="InterPro" id="IPR002110">
    <property type="entry name" value="Ankyrin_rpt"/>
</dbReference>
<gene>
    <name evidence="4" type="ORF">FNV43_RR00700</name>
</gene>
<evidence type="ECO:0000313" key="4">
    <source>
        <dbReference type="EMBL" id="KAF3456057.1"/>
    </source>
</evidence>
<dbReference type="AlphaFoldDB" id="A0A8K0HNH9"/>
<dbReference type="InterPro" id="IPR026961">
    <property type="entry name" value="PGG_dom"/>
</dbReference>
<dbReference type="SMART" id="SM00248">
    <property type="entry name" value="ANK"/>
    <property type="match status" value="5"/>
</dbReference>
<dbReference type="PROSITE" id="PS50297">
    <property type="entry name" value="ANK_REP_REGION"/>
    <property type="match status" value="1"/>
</dbReference>
<dbReference type="EMBL" id="VOIH02000001">
    <property type="protein sequence ID" value="KAF3456057.1"/>
    <property type="molecule type" value="Genomic_DNA"/>
</dbReference>
<proteinExistence type="predicted"/>